<gene>
    <name evidence="18" type="ORF">K437DRAFT_293778</name>
</gene>
<evidence type="ECO:0000313" key="19">
    <source>
        <dbReference type="Proteomes" id="UP000027361"/>
    </source>
</evidence>
<evidence type="ECO:0000256" key="9">
    <source>
        <dbReference type="ARBA" id="ARBA00022989"/>
    </source>
</evidence>
<keyword evidence="7 16" id="KW-0663">Pyridoxal phosphate</keyword>
<dbReference type="Pfam" id="PF00282">
    <property type="entry name" value="Pyridoxal_deC"/>
    <property type="match status" value="1"/>
</dbReference>
<dbReference type="STRING" id="1037660.A0A066WES6"/>
<reference evidence="18 19" key="1">
    <citation type="submission" date="2014-05" db="EMBL/GenBank/DDBJ databases">
        <title>Draft genome sequence of a rare smut relative, Tilletiaria anomala UBC 951.</title>
        <authorList>
            <consortium name="DOE Joint Genome Institute"/>
            <person name="Toome M."/>
            <person name="Kuo A."/>
            <person name="Henrissat B."/>
            <person name="Lipzen A."/>
            <person name="Tritt A."/>
            <person name="Yoshinaga Y."/>
            <person name="Zane M."/>
            <person name="Barry K."/>
            <person name="Grigoriev I.V."/>
            <person name="Spatafora J.W."/>
            <person name="Aimea M.C."/>
        </authorList>
    </citation>
    <scope>NUCLEOTIDE SEQUENCE [LARGE SCALE GENOMIC DNA]</scope>
    <source>
        <strain evidence="18 19">UBC 951</strain>
    </source>
</reference>
<sequence>MTANAATSKAVSVAASAATAPKGKAQALEIGMIKLVLSQIITFENAKTFIFYLVVWRYLSRLLRHVKVFGVTKSVYQLYTALSRRILTLVLRIPAARRKVERELKQAEVDIDRKLVVRPAHISINSQLPMNGKDVEWLRTELRKLQKLEISASSGATGSKEGIASAIIADDSSWQDVDGQSVWQGGKISGAVYHGGQDLSDLLADAIRMFMVSNPLHPDVFPGVRKMEAEIVSMCLRMYNAPSDTGVGATTSGGTESILMACKAMRDWGRSVKGITEPEIVIPTSAHAAFDKAGAYFGIKIIHMPVNRISRRVQISSVARAITRNTILLVGSAPNFPDGIIDDIPALAVLAKRHNIGCHVDCCLGSFLVPFLERAGLPSEPFDFRIDGVTSISCDTHKYGFAPKGSSVIMYRSANLRRYQYYVQPDWPGGVYASPTIAGSRPGALIAGAWAAMMTMGEDGYTGSCKQIVGAARQIEKAIRDEIPQLQVLGKPLVSIVAFASAGSVNIYDVGDAMSKKGWHLNALATDPPGIHIACTRLTVPVVEDFITDLKKSVAESKTKPAKQGTMASLYGLGSSSAVGPSLVSEVAVRFIDTLYKM</sequence>
<evidence type="ECO:0000256" key="14">
    <source>
        <dbReference type="ARBA" id="ARBA00038965"/>
    </source>
</evidence>
<proteinExistence type="inferred from homology"/>
<dbReference type="RefSeq" id="XP_013244333.1">
    <property type="nucleotide sequence ID" value="XM_013388879.1"/>
</dbReference>
<dbReference type="GeneID" id="25267169"/>
<dbReference type="InParanoid" id="A0A066WES6"/>
<dbReference type="HOGENOM" id="CLU_028929_1_0_1"/>
<evidence type="ECO:0000256" key="15">
    <source>
        <dbReference type="ARBA" id="ARBA00042568"/>
    </source>
</evidence>
<evidence type="ECO:0000256" key="1">
    <source>
        <dbReference type="ARBA" id="ARBA00001933"/>
    </source>
</evidence>
<comment type="subcellular location">
    <subcellularLocation>
        <location evidence="2">Endoplasmic reticulum membrane</location>
        <topology evidence="2">Single-pass membrane protein</topology>
    </subcellularLocation>
</comment>
<feature type="modified residue" description="N6-(pyridoxal phosphate)lysine" evidence="16">
    <location>
        <position position="398"/>
    </location>
</feature>
<dbReference type="Gene3D" id="3.90.1150.10">
    <property type="entry name" value="Aspartate Aminotransferase, domain 1"/>
    <property type="match status" value="1"/>
</dbReference>
<evidence type="ECO:0000256" key="17">
    <source>
        <dbReference type="RuleBase" id="RU000382"/>
    </source>
</evidence>
<protein>
    <recommendedName>
        <fullName evidence="14">sphinganine-1-phosphate aldolase</fullName>
        <ecNumber evidence="14">4.1.2.27</ecNumber>
    </recommendedName>
    <alternativeName>
        <fullName evidence="15">Sphingosine-1-phosphate aldolase</fullName>
    </alternativeName>
</protein>
<evidence type="ECO:0000256" key="3">
    <source>
        <dbReference type="ARBA" id="ARBA00004760"/>
    </source>
</evidence>
<dbReference type="EC" id="4.1.2.27" evidence="14"/>
<evidence type="ECO:0000256" key="6">
    <source>
        <dbReference type="ARBA" id="ARBA00022824"/>
    </source>
</evidence>
<dbReference type="OMA" id="FKDHQFT"/>
<dbReference type="InterPro" id="IPR015422">
    <property type="entry name" value="PyrdxlP-dep_Trfase_small"/>
</dbReference>
<keyword evidence="8" id="KW-0746">Sphingolipid metabolism</keyword>
<comment type="cofactor">
    <cofactor evidence="1 16 17">
        <name>pyridoxal 5'-phosphate</name>
        <dbReference type="ChEBI" id="CHEBI:597326"/>
    </cofactor>
</comment>
<evidence type="ECO:0000256" key="10">
    <source>
        <dbReference type="ARBA" id="ARBA00023098"/>
    </source>
</evidence>
<evidence type="ECO:0000256" key="7">
    <source>
        <dbReference type="ARBA" id="ARBA00022898"/>
    </source>
</evidence>
<dbReference type="PANTHER" id="PTHR42735:SF6">
    <property type="entry name" value="SPHINGOSINE-1-PHOSPHATE LYASE 1"/>
    <property type="match status" value="1"/>
</dbReference>
<comment type="pathway">
    <text evidence="3">Lipid metabolism; sphingolipid metabolism.</text>
</comment>
<comment type="similarity">
    <text evidence="13">Belongs to the group II decarboxylase family. Sphingosine-1-phosphate lyase subfamily.</text>
</comment>
<accession>A0A066WES6</accession>
<comment type="pathway">
    <text evidence="4">Sphingolipid metabolism.</text>
</comment>
<keyword evidence="6" id="KW-0256">Endoplasmic reticulum</keyword>
<dbReference type="GO" id="GO:0030149">
    <property type="term" value="P:sphingolipid catabolic process"/>
    <property type="evidence" value="ECO:0007669"/>
    <property type="project" value="TreeGrafter"/>
</dbReference>
<dbReference type="InterPro" id="IPR050477">
    <property type="entry name" value="GrpII_AminoAcid_Decarb"/>
</dbReference>
<dbReference type="EMBL" id="JMSN01000022">
    <property type="protein sequence ID" value="KDN49250.1"/>
    <property type="molecule type" value="Genomic_DNA"/>
</dbReference>
<dbReference type="GO" id="GO:0005789">
    <property type="term" value="C:endoplasmic reticulum membrane"/>
    <property type="evidence" value="ECO:0007669"/>
    <property type="project" value="UniProtKB-SubCell"/>
</dbReference>
<dbReference type="PANTHER" id="PTHR42735">
    <property type="match status" value="1"/>
</dbReference>
<evidence type="ECO:0000256" key="8">
    <source>
        <dbReference type="ARBA" id="ARBA00022919"/>
    </source>
</evidence>
<keyword evidence="11" id="KW-0472">Membrane</keyword>
<dbReference type="GO" id="GO:0030170">
    <property type="term" value="F:pyridoxal phosphate binding"/>
    <property type="evidence" value="ECO:0007669"/>
    <property type="project" value="InterPro"/>
</dbReference>
<comment type="caution">
    <text evidence="18">The sequence shown here is derived from an EMBL/GenBank/DDBJ whole genome shotgun (WGS) entry which is preliminary data.</text>
</comment>
<name>A0A066WES6_TILAU</name>
<dbReference type="InterPro" id="IPR015421">
    <property type="entry name" value="PyrdxlP-dep_Trfase_major"/>
</dbReference>
<keyword evidence="5" id="KW-0812">Transmembrane</keyword>
<evidence type="ECO:0000256" key="13">
    <source>
        <dbReference type="ARBA" id="ARBA00038302"/>
    </source>
</evidence>
<evidence type="ECO:0000256" key="12">
    <source>
        <dbReference type="ARBA" id="ARBA00023239"/>
    </source>
</evidence>
<organism evidence="18 19">
    <name type="scientific">Tilletiaria anomala (strain ATCC 24038 / CBS 436.72 / UBC 951)</name>
    <dbReference type="NCBI Taxonomy" id="1037660"/>
    <lineage>
        <taxon>Eukaryota</taxon>
        <taxon>Fungi</taxon>
        <taxon>Dikarya</taxon>
        <taxon>Basidiomycota</taxon>
        <taxon>Ustilaginomycotina</taxon>
        <taxon>Exobasidiomycetes</taxon>
        <taxon>Georgefischeriales</taxon>
        <taxon>Tilletiariaceae</taxon>
        <taxon>Tilletiaria</taxon>
    </lineage>
</organism>
<dbReference type="GO" id="GO:0008117">
    <property type="term" value="F:sphinganine-1-phosphate aldolase activity"/>
    <property type="evidence" value="ECO:0007669"/>
    <property type="project" value="UniProtKB-EC"/>
</dbReference>
<evidence type="ECO:0000256" key="11">
    <source>
        <dbReference type="ARBA" id="ARBA00023136"/>
    </source>
</evidence>
<dbReference type="InterPro" id="IPR015424">
    <property type="entry name" value="PyrdxlP-dep_Trfase"/>
</dbReference>
<keyword evidence="19" id="KW-1185">Reference proteome</keyword>
<dbReference type="SUPFAM" id="SSF53383">
    <property type="entry name" value="PLP-dependent transferases"/>
    <property type="match status" value="1"/>
</dbReference>
<dbReference type="Gene3D" id="6.10.140.2150">
    <property type="match status" value="1"/>
</dbReference>
<dbReference type="FunFam" id="3.40.640.10:FF:000020">
    <property type="entry name" value="sphingosine-1-phosphate lyase 1"/>
    <property type="match status" value="1"/>
</dbReference>
<evidence type="ECO:0000256" key="2">
    <source>
        <dbReference type="ARBA" id="ARBA00004389"/>
    </source>
</evidence>
<evidence type="ECO:0000256" key="5">
    <source>
        <dbReference type="ARBA" id="ARBA00022692"/>
    </source>
</evidence>
<dbReference type="OrthoDB" id="10254570at2759"/>
<keyword evidence="9" id="KW-1133">Transmembrane helix</keyword>
<keyword evidence="10" id="KW-0443">Lipid metabolism</keyword>
<dbReference type="Proteomes" id="UP000027361">
    <property type="component" value="Unassembled WGS sequence"/>
</dbReference>
<evidence type="ECO:0000313" key="18">
    <source>
        <dbReference type="EMBL" id="KDN49250.1"/>
    </source>
</evidence>
<dbReference type="Gene3D" id="3.40.640.10">
    <property type="entry name" value="Type I PLP-dependent aspartate aminotransferase-like (Major domain)"/>
    <property type="match status" value="1"/>
</dbReference>
<evidence type="ECO:0000256" key="16">
    <source>
        <dbReference type="PIRSR" id="PIRSR602129-50"/>
    </source>
</evidence>
<keyword evidence="12 17" id="KW-0456">Lyase</keyword>
<dbReference type="AlphaFoldDB" id="A0A066WES6"/>
<dbReference type="InterPro" id="IPR002129">
    <property type="entry name" value="PyrdxlP-dep_de-COase"/>
</dbReference>
<dbReference type="GO" id="GO:0019752">
    <property type="term" value="P:carboxylic acid metabolic process"/>
    <property type="evidence" value="ECO:0007669"/>
    <property type="project" value="InterPro"/>
</dbReference>
<evidence type="ECO:0000256" key="4">
    <source>
        <dbReference type="ARBA" id="ARBA00004991"/>
    </source>
</evidence>